<feature type="compositionally biased region" description="Low complexity" evidence="1">
    <location>
        <begin position="100"/>
        <end position="109"/>
    </location>
</feature>
<reference evidence="3 4" key="1">
    <citation type="submission" date="2015-02" db="EMBL/GenBank/DDBJ databases">
        <title>Draft genome sequences of ten Microbacterium spp. with emphasis on heavy metal contaminated environments.</title>
        <authorList>
            <person name="Corretto E."/>
        </authorList>
    </citation>
    <scope>NUCLEOTIDE SEQUENCE [LARGE SCALE GENOMIC DNA]</scope>
    <source>
        <strain evidence="3 4">SA35</strain>
    </source>
</reference>
<organism evidence="3 4">
    <name type="scientific">Microbacterium hydrocarbonoxydans</name>
    <dbReference type="NCBI Taxonomy" id="273678"/>
    <lineage>
        <taxon>Bacteria</taxon>
        <taxon>Bacillati</taxon>
        <taxon>Actinomycetota</taxon>
        <taxon>Actinomycetes</taxon>
        <taxon>Micrococcales</taxon>
        <taxon>Microbacteriaceae</taxon>
        <taxon>Microbacterium</taxon>
    </lineage>
</organism>
<feature type="region of interest" description="Disordered" evidence="1">
    <location>
        <begin position="93"/>
        <end position="112"/>
    </location>
</feature>
<name>A0A0M2HN09_9MICO</name>
<dbReference type="SUPFAM" id="SSF88874">
    <property type="entry name" value="Receptor-binding domain of short tail fibre protein gp12"/>
    <property type="match status" value="1"/>
</dbReference>
<gene>
    <name evidence="3" type="ORF">RS84_01771</name>
</gene>
<protein>
    <submittedName>
        <fullName evidence="3">Phage Tail Collar Domain protein</fullName>
    </submittedName>
</protein>
<feature type="domain" description="Phage tail collar" evidence="2">
    <location>
        <begin position="7"/>
        <end position="63"/>
    </location>
</feature>
<evidence type="ECO:0000259" key="2">
    <source>
        <dbReference type="Pfam" id="PF07484"/>
    </source>
</evidence>
<evidence type="ECO:0000313" key="3">
    <source>
        <dbReference type="EMBL" id="KJL48142.1"/>
    </source>
</evidence>
<sequence>MSEPFIGEIRVFAGNFAPVGWALCNGALVSIAENDALFSLIGTTYGGDGVSTFGLPDLRGRSPLHQGQGPGLGNHTIGELGGVEQVTLSVAQMPGHSHQATHAAAATTADPTGNRWAAQTAAAFSDAAPNAQLAGDALSPAGGNQPHENMPPYLAVTYIIATYGIYPTRDW</sequence>
<dbReference type="Gene3D" id="3.90.1340.10">
    <property type="entry name" value="Phage tail collar domain"/>
    <property type="match status" value="1"/>
</dbReference>
<dbReference type="Pfam" id="PF07484">
    <property type="entry name" value="Collar"/>
    <property type="match status" value="1"/>
</dbReference>
<evidence type="ECO:0000256" key="1">
    <source>
        <dbReference type="SAM" id="MobiDB-lite"/>
    </source>
</evidence>
<dbReference type="AlphaFoldDB" id="A0A0M2HN09"/>
<dbReference type="Proteomes" id="UP000033900">
    <property type="component" value="Unassembled WGS sequence"/>
</dbReference>
<dbReference type="InterPro" id="IPR037053">
    <property type="entry name" value="Phage_tail_collar_dom_sf"/>
</dbReference>
<dbReference type="InterPro" id="IPR011083">
    <property type="entry name" value="Phage_tail_collar_dom"/>
</dbReference>
<dbReference type="EMBL" id="JYJB01000008">
    <property type="protein sequence ID" value="KJL48142.1"/>
    <property type="molecule type" value="Genomic_DNA"/>
</dbReference>
<comment type="caution">
    <text evidence="3">The sequence shown here is derived from an EMBL/GenBank/DDBJ whole genome shotgun (WGS) entry which is preliminary data.</text>
</comment>
<proteinExistence type="predicted"/>
<accession>A0A0M2HN09</accession>
<evidence type="ECO:0000313" key="4">
    <source>
        <dbReference type="Proteomes" id="UP000033900"/>
    </source>
</evidence>
<dbReference type="STRING" id="273678.RS84_01771"/>
<dbReference type="RefSeq" id="WP_045257383.1">
    <property type="nucleotide sequence ID" value="NZ_JYJB01000008.1"/>
</dbReference>
<dbReference type="OrthoDB" id="9810174at2"/>
<keyword evidence="4" id="KW-1185">Reference proteome</keyword>
<dbReference type="PATRIC" id="fig|273678.4.peg.1775"/>